<dbReference type="PROSITE" id="PS50893">
    <property type="entry name" value="ABC_TRANSPORTER_2"/>
    <property type="match status" value="1"/>
</dbReference>
<accession>A0ABY4NNR7</accession>
<dbReference type="Pfam" id="PF00005">
    <property type="entry name" value="ABC_tran"/>
    <property type="match status" value="1"/>
</dbReference>
<comment type="subcellular location">
    <subcellularLocation>
        <location evidence="1">Cell membrane</location>
        <topology evidence="1">Multi-pass membrane protein</topology>
    </subcellularLocation>
</comment>
<dbReference type="PROSITE" id="PS50929">
    <property type="entry name" value="ABC_TM1F"/>
    <property type="match status" value="1"/>
</dbReference>
<evidence type="ECO:0000256" key="7">
    <source>
        <dbReference type="SAM" id="Phobius"/>
    </source>
</evidence>
<dbReference type="Proteomes" id="UP000830158">
    <property type="component" value="Chromosome"/>
</dbReference>
<feature type="domain" description="ABC transmembrane type-1" evidence="9">
    <location>
        <begin position="29"/>
        <end position="314"/>
    </location>
</feature>
<dbReference type="RefSeq" id="WP_249464570.1">
    <property type="nucleotide sequence ID" value="NZ_CP091196.1"/>
</dbReference>
<evidence type="ECO:0000256" key="6">
    <source>
        <dbReference type="ARBA" id="ARBA00023136"/>
    </source>
</evidence>
<protein>
    <submittedName>
        <fullName evidence="10">ABC transporter ATP-binding protein/permease</fullName>
    </submittedName>
</protein>
<dbReference type="InterPro" id="IPR003439">
    <property type="entry name" value="ABC_transporter-like_ATP-bd"/>
</dbReference>
<sequence>MGIRRIAATPRLITAAAREVAAADRAGTATAAVYQVIGALGALGVVAASKLTFDALLQPEHARFGLTVSLLALAFMTALSGSVGALQTQQHRLLGERVSQRVWDRVLDTTARADLVTYESAGFATSLERVQQNALTRPFAVTTALLGLTGSLLGVVTMSAVLIGVEPLLVPVLLAAGLPAVLLARWASRTEFAFAHRLTPLFRRRNYLRQLLTQRPYAAELRAFHSTKPLRARHAELNTEINGALRQQVRRRQLIAGLTTIGVALSLTAALLAIVGLVRSGRIDLPAAGAAAIAVRLLSSQLGTLFTSVGGLLESAPFLADLERFVASAPRSTAAGEKRPLRRGVVLRDVGFRYPEQERPAVDSVDIEIGAGEVVALVGENGSGKTTLAKIVAGLYDPDRGTRRWDGAEAPPADIRASVTVIFQDFVRYQMTLRDNITISDGDRPADEESVHDAARRAGVLGVTRELPHGLDTMLGRDLDEGFDLSGGQWQRVALARALYRDTSLVVLDEPAAALDPRAEHELFTDVRAMLGGRAALLISHRFSSTRMADRIYVLDAGRVVECGTHDELMARAGQYAELYRLQSAAYR</sequence>
<evidence type="ECO:0000256" key="4">
    <source>
        <dbReference type="ARBA" id="ARBA00022840"/>
    </source>
</evidence>
<dbReference type="EMBL" id="CP091196">
    <property type="protein sequence ID" value="UQS22263.1"/>
    <property type="molecule type" value="Genomic_DNA"/>
</dbReference>
<proteinExistence type="predicted"/>
<feature type="domain" description="ABC transporter" evidence="8">
    <location>
        <begin position="345"/>
        <end position="582"/>
    </location>
</feature>
<keyword evidence="11" id="KW-1185">Reference proteome</keyword>
<organism evidence="10 11">
    <name type="scientific">Amycolatopsis thermalba</name>
    <dbReference type="NCBI Taxonomy" id="944492"/>
    <lineage>
        <taxon>Bacteria</taxon>
        <taxon>Bacillati</taxon>
        <taxon>Actinomycetota</taxon>
        <taxon>Actinomycetes</taxon>
        <taxon>Pseudonocardiales</taxon>
        <taxon>Pseudonocardiaceae</taxon>
        <taxon>Amycolatopsis</taxon>
    </lineage>
</organism>
<dbReference type="InterPro" id="IPR017871">
    <property type="entry name" value="ABC_transporter-like_CS"/>
</dbReference>
<dbReference type="SUPFAM" id="SSF52540">
    <property type="entry name" value="P-loop containing nucleoside triphosphate hydrolases"/>
    <property type="match status" value="1"/>
</dbReference>
<dbReference type="InterPro" id="IPR003593">
    <property type="entry name" value="AAA+_ATPase"/>
</dbReference>
<feature type="transmembrane region" description="Helical" evidence="7">
    <location>
        <begin position="139"/>
        <end position="162"/>
    </location>
</feature>
<evidence type="ECO:0000259" key="9">
    <source>
        <dbReference type="PROSITE" id="PS50929"/>
    </source>
</evidence>
<dbReference type="PANTHER" id="PTHR43394">
    <property type="entry name" value="ATP-DEPENDENT PERMEASE MDL1, MITOCHONDRIAL"/>
    <property type="match status" value="1"/>
</dbReference>
<keyword evidence="3" id="KW-0547">Nucleotide-binding</keyword>
<dbReference type="InterPro" id="IPR011527">
    <property type="entry name" value="ABC1_TM_dom"/>
</dbReference>
<evidence type="ECO:0000313" key="11">
    <source>
        <dbReference type="Proteomes" id="UP000830158"/>
    </source>
</evidence>
<keyword evidence="4 10" id="KW-0067">ATP-binding</keyword>
<feature type="transmembrane region" description="Helical" evidence="7">
    <location>
        <begin position="254"/>
        <end position="278"/>
    </location>
</feature>
<dbReference type="InterPro" id="IPR027417">
    <property type="entry name" value="P-loop_NTPase"/>
</dbReference>
<dbReference type="InterPro" id="IPR039421">
    <property type="entry name" value="Type_1_exporter"/>
</dbReference>
<dbReference type="PROSITE" id="PS00211">
    <property type="entry name" value="ABC_TRANSPORTER_1"/>
    <property type="match status" value="1"/>
</dbReference>
<evidence type="ECO:0000259" key="8">
    <source>
        <dbReference type="PROSITE" id="PS50893"/>
    </source>
</evidence>
<gene>
    <name evidence="10" type="ORF">L1857_05205</name>
</gene>
<keyword evidence="2 7" id="KW-0812">Transmembrane</keyword>
<evidence type="ECO:0000256" key="2">
    <source>
        <dbReference type="ARBA" id="ARBA00022692"/>
    </source>
</evidence>
<evidence type="ECO:0000256" key="1">
    <source>
        <dbReference type="ARBA" id="ARBA00004651"/>
    </source>
</evidence>
<keyword evidence="6 7" id="KW-0472">Membrane</keyword>
<reference evidence="10" key="1">
    <citation type="submission" date="2022-01" db="EMBL/GenBank/DDBJ databases">
        <title>PSI-footprinting approach for the identification of protein synthesis inhibitor producers.</title>
        <authorList>
            <person name="Handel F."/>
            <person name="Kulik A."/>
            <person name="Wex K.W."/>
            <person name="Berscheid A."/>
            <person name="Saur J.S."/>
            <person name="Winkler A."/>
            <person name="Wibberg D."/>
            <person name="Kalinowski J."/>
            <person name="Broetz-Oesterhelt H."/>
            <person name="Mast Y."/>
        </authorList>
    </citation>
    <scope>NUCLEOTIDE SEQUENCE</scope>
    <source>
        <strain evidence="10">KNN 49.3e</strain>
    </source>
</reference>
<name>A0ABY4NNR7_9PSEU</name>
<keyword evidence="5 7" id="KW-1133">Transmembrane helix</keyword>
<evidence type="ECO:0000256" key="5">
    <source>
        <dbReference type="ARBA" id="ARBA00022989"/>
    </source>
</evidence>
<dbReference type="GO" id="GO:0005524">
    <property type="term" value="F:ATP binding"/>
    <property type="evidence" value="ECO:0007669"/>
    <property type="project" value="UniProtKB-KW"/>
</dbReference>
<dbReference type="InterPro" id="IPR036640">
    <property type="entry name" value="ABC1_TM_sf"/>
</dbReference>
<dbReference type="SMART" id="SM00382">
    <property type="entry name" value="AAA"/>
    <property type="match status" value="1"/>
</dbReference>
<evidence type="ECO:0000313" key="10">
    <source>
        <dbReference type="EMBL" id="UQS22263.1"/>
    </source>
</evidence>
<dbReference type="Gene3D" id="1.20.1560.10">
    <property type="entry name" value="ABC transporter type 1, transmembrane domain"/>
    <property type="match status" value="1"/>
</dbReference>
<feature type="transmembrane region" description="Helical" evidence="7">
    <location>
        <begin position="168"/>
        <end position="187"/>
    </location>
</feature>
<dbReference type="SUPFAM" id="SSF90123">
    <property type="entry name" value="ABC transporter transmembrane region"/>
    <property type="match status" value="1"/>
</dbReference>
<dbReference type="Gene3D" id="3.40.50.300">
    <property type="entry name" value="P-loop containing nucleotide triphosphate hydrolases"/>
    <property type="match status" value="1"/>
</dbReference>
<evidence type="ECO:0000256" key="3">
    <source>
        <dbReference type="ARBA" id="ARBA00022741"/>
    </source>
</evidence>
<feature type="transmembrane region" description="Helical" evidence="7">
    <location>
        <begin position="32"/>
        <end position="53"/>
    </location>
</feature>
<dbReference type="PANTHER" id="PTHR43394:SF1">
    <property type="entry name" value="ATP-BINDING CASSETTE SUB-FAMILY B MEMBER 10, MITOCHONDRIAL"/>
    <property type="match status" value="1"/>
</dbReference>